<dbReference type="PANTHER" id="PTHR30546:SF23">
    <property type="entry name" value="FLAVOPROTEIN-LIKE PROTEIN YCP4-RELATED"/>
    <property type="match status" value="1"/>
</dbReference>
<dbReference type="Proteomes" id="UP000239899">
    <property type="component" value="Unassembled WGS sequence"/>
</dbReference>
<dbReference type="OrthoDB" id="510360at2759"/>
<comment type="similarity">
    <text evidence="1">Belongs to the WrbA family.</text>
</comment>
<dbReference type="GO" id="GO:0003955">
    <property type="term" value="F:NAD(P)H dehydrogenase (quinone) activity"/>
    <property type="evidence" value="ECO:0007669"/>
    <property type="project" value="TreeGrafter"/>
</dbReference>
<dbReference type="SUPFAM" id="SSF52218">
    <property type="entry name" value="Flavoproteins"/>
    <property type="match status" value="3"/>
</dbReference>
<dbReference type="AlphaFoldDB" id="A0A2P6TP24"/>
<name>A0A2P6TP24_CHLSO</name>
<sequence length="775" mass="83320">MRESARRAAALLALALCAALPCSRAQTAQQMSLFAAMYNQDIIINADLFASYPQMMSGGLGFTSIIGVDNTNETAVRSAGGAWNTGLTCSNGATPPQRVITSANAPNVWTGGFNCTANLYGGLPVCFSWPVLPSSITKESFLIHLTDGTKVVPPCIGLSPNFEFNERHCVVLFGNFGNRLPSKQGGIYPRRVEVVKGARLKLVGPRGPVRAAGLYFKNKQSPYDGPTTGPVFMAAKLSVLTDLGEGITVPNFASQVAFPNGGVALYGKYDGGLGLWGQRYRLRLFYSGGMTPDGVRAMRPDFFSRFFYLVAEGKDDTTYLRHHRTRMIKITQPGQIYRLGKGIGAVKVLGLADTGRKADAASGVIYDNCYQEDYDNYIDIIVDASSAKAARALKVVRAYYTSEGYSSVYNPGGPGMAPTPGVRYSTPAPPQAVWISHALDNPKTVTWCRYNGTVTVDPIVCSKAVAETLPPAILEKIKPEPRADYPVIRPEELPDFDGLIFGIPTRFGMMPQQARHCWAALKAHCLLRACGTNMQAHLLRRTARSYRLQVKALWDATGGLWASGALVGKPAAAFCSVATQGGGMETTIMTALTQFTHHGMIFVPPGYSFGNEMFNTDHVKAGSPWGAGTFAGGDGSRRPTDVELAYAKHQASFFQLGQYFAKVVKKLAAKGAAAAALVGTPLDVRRAQLLQVAETLPSPILEKIKPEPRRGYPDIRPEQLAEFDGGALVGKPAAAFCSVSTQGGGIETTIMTAVTQFAHHGMIFVPPGYSYGQNM</sequence>
<keyword evidence="4" id="KW-1185">Reference proteome</keyword>
<organism evidence="3 4">
    <name type="scientific">Chlorella sorokiniana</name>
    <name type="common">Freshwater green alga</name>
    <dbReference type="NCBI Taxonomy" id="3076"/>
    <lineage>
        <taxon>Eukaryota</taxon>
        <taxon>Viridiplantae</taxon>
        <taxon>Chlorophyta</taxon>
        <taxon>core chlorophytes</taxon>
        <taxon>Trebouxiophyceae</taxon>
        <taxon>Chlorellales</taxon>
        <taxon>Chlorellaceae</taxon>
        <taxon>Chlorella clade</taxon>
        <taxon>Chlorella</taxon>
    </lineage>
</organism>
<gene>
    <name evidence="3" type="ORF">C2E21_5638</name>
</gene>
<feature type="signal peptide" evidence="2">
    <location>
        <begin position="1"/>
        <end position="25"/>
    </location>
</feature>
<feature type="chain" id="PRO_5015173598" evidence="2">
    <location>
        <begin position="26"/>
        <end position="775"/>
    </location>
</feature>
<evidence type="ECO:0000256" key="2">
    <source>
        <dbReference type="SAM" id="SignalP"/>
    </source>
</evidence>
<dbReference type="InterPro" id="IPR029039">
    <property type="entry name" value="Flavoprotein-like_sf"/>
</dbReference>
<dbReference type="GO" id="GO:0016020">
    <property type="term" value="C:membrane"/>
    <property type="evidence" value="ECO:0007669"/>
    <property type="project" value="TreeGrafter"/>
</dbReference>
<evidence type="ECO:0000313" key="3">
    <source>
        <dbReference type="EMBL" id="PRW51084.1"/>
    </source>
</evidence>
<dbReference type="STRING" id="3076.A0A2P6TP24"/>
<dbReference type="EMBL" id="LHPG02000010">
    <property type="protein sequence ID" value="PRW51084.1"/>
    <property type="molecule type" value="Genomic_DNA"/>
</dbReference>
<dbReference type="PANTHER" id="PTHR30546">
    <property type="entry name" value="FLAVODOXIN-RELATED PROTEIN WRBA-RELATED"/>
    <property type="match status" value="1"/>
</dbReference>
<dbReference type="Gene3D" id="3.40.50.360">
    <property type="match status" value="3"/>
</dbReference>
<evidence type="ECO:0000256" key="1">
    <source>
        <dbReference type="ARBA" id="ARBA00006961"/>
    </source>
</evidence>
<accession>A0A2P6TP24</accession>
<evidence type="ECO:0000313" key="4">
    <source>
        <dbReference type="Proteomes" id="UP000239899"/>
    </source>
</evidence>
<keyword evidence="2" id="KW-0732">Signal</keyword>
<protein>
    <submittedName>
        <fullName evidence="3">Phospholipase carboxylesterase</fullName>
    </submittedName>
</protein>
<reference evidence="3 4" key="1">
    <citation type="journal article" date="2018" name="Plant J.">
        <title>Genome sequences of Chlorella sorokiniana UTEX 1602 and Micractinium conductrix SAG 241.80: implications to maltose excretion by a green alga.</title>
        <authorList>
            <person name="Arriola M.B."/>
            <person name="Velmurugan N."/>
            <person name="Zhang Y."/>
            <person name="Plunkett M.H."/>
            <person name="Hondzo H."/>
            <person name="Barney B.M."/>
        </authorList>
    </citation>
    <scope>NUCLEOTIDE SEQUENCE [LARGE SCALE GENOMIC DNA]</scope>
    <source>
        <strain evidence="4">UTEX 1602</strain>
    </source>
</reference>
<comment type="caution">
    <text evidence="3">The sequence shown here is derived from an EMBL/GenBank/DDBJ whole genome shotgun (WGS) entry which is preliminary data.</text>
</comment>
<proteinExistence type="inferred from homology"/>